<comment type="caution">
    <text evidence="2">The sequence shown here is derived from an EMBL/GenBank/DDBJ whole genome shotgun (WGS) entry which is preliminary data.</text>
</comment>
<feature type="compositionally biased region" description="Low complexity" evidence="1">
    <location>
        <begin position="103"/>
        <end position="125"/>
    </location>
</feature>
<dbReference type="RefSeq" id="WP_156204948.1">
    <property type="nucleotide sequence ID" value="NZ_WHPN01000036.1"/>
</dbReference>
<proteinExistence type="predicted"/>
<feature type="compositionally biased region" description="Pro residues" evidence="1">
    <location>
        <begin position="85"/>
        <end position="96"/>
    </location>
</feature>
<dbReference type="Proteomes" id="UP000621266">
    <property type="component" value="Unassembled WGS sequence"/>
</dbReference>
<evidence type="ECO:0000313" key="2">
    <source>
        <dbReference type="EMBL" id="KAF4410798.1"/>
    </source>
</evidence>
<feature type="region of interest" description="Disordered" evidence="1">
    <location>
        <begin position="37"/>
        <end position="146"/>
    </location>
</feature>
<name>A0ABQ7FSQ6_9ACTN</name>
<protein>
    <submittedName>
        <fullName evidence="2">Uncharacterized protein</fullName>
    </submittedName>
</protein>
<sequence length="146" mass="14789">MDVRPAGSRPVSRRPRPRGLSALLTVLAVLLGGPLFTGAASAAGPADRAASAHHAGTDRPALTGVLGQQSRAATLSAGEHLTPHHGPPLLLPPPRPRAGTDPGPGAASAPYGSAATAHRATTRGRAPPDDGALQRSRTAHRQMALR</sequence>
<feature type="compositionally biased region" description="Low complexity" evidence="1">
    <location>
        <begin position="37"/>
        <end position="54"/>
    </location>
</feature>
<reference evidence="2 3" key="1">
    <citation type="submission" date="2019-10" db="EMBL/GenBank/DDBJ databases">
        <title>Streptomyces tenebrisbrunneis sp.nov., an endogenous actinomycete isolated from of Lycium ruthenicum.</title>
        <authorList>
            <person name="Ma L."/>
        </authorList>
    </citation>
    <scope>NUCLEOTIDE SEQUENCE [LARGE SCALE GENOMIC DNA]</scope>
    <source>
        <strain evidence="2 3">TRM 66187</strain>
    </source>
</reference>
<gene>
    <name evidence="2" type="ORF">GCU69_01930</name>
</gene>
<organism evidence="2 3">
    <name type="scientific">Streptomyces lycii</name>
    <dbReference type="NCBI Taxonomy" id="2654337"/>
    <lineage>
        <taxon>Bacteria</taxon>
        <taxon>Bacillati</taxon>
        <taxon>Actinomycetota</taxon>
        <taxon>Actinomycetes</taxon>
        <taxon>Kitasatosporales</taxon>
        <taxon>Streptomycetaceae</taxon>
        <taxon>Streptomyces</taxon>
    </lineage>
</organism>
<accession>A0ABQ7FSQ6</accession>
<evidence type="ECO:0000313" key="3">
    <source>
        <dbReference type="Proteomes" id="UP000621266"/>
    </source>
</evidence>
<keyword evidence="3" id="KW-1185">Reference proteome</keyword>
<dbReference type="EMBL" id="WHPN01000036">
    <property type="protein sequence ID" value="KAF4410798.1"/>
    <property type="molecule type" value="Genomic_DNA"/>
</dbReference>
<evidence type="ECO:0000256" key="1">
    <source>
        <dbReference type="SAM" id="MobiDB-lite"/>
    </source>
</evidence>